<dbReference type="InterPro" id="IPR011009">
    <property type="entry name" value="Kinase-like_dom_sf"/>
</dbReference>
<dbReference type="InterPro" id="IPR000719">
    <property type="entry name" value="Prot_kinase_dom"/>
</dbReference>
<feature type="disulfide bond" evidence="17">
    <location>
        <begin position="245"/>
        <end position="262"/>
    </location>
</feature>
<dbReference type="CDD" id="cd14066">
    <property type="entry name" value="STKc_IRAK"/>
    <property type="match status" value="1"/>
</dbReference>
<keyword evidence="5" id="KW-0808">Transferase</keyword>
<evidence type="ECO:0000256" key="9">
    <source>
        <dbReference type="ARBA" id="ARBA00022741"/>
    </source>
</evidence>
<dbReference type="FunFam" id="1.10.510.10:FF:000084">
    <property type="entry name" value="Wall-associated receptor kinase 2"/>
    <property type="match status" value="1"/>
</dbReference>
<evidence type="ECO:0000256" key="5">
    <source>
        <dbReference type="ARBA" id="ARBA00022679"/>
    </source>
</evidence>
<dbReference type="FunFam" id="3.30.200.20:FF:000043">
    <property type="entry name" value="Wall-associated receptor kinase 2"/>
    <property type="match status" value="1"/>
</dbReference>
<feature type="signal peptide" evidence="20">
    <location>
        <begin position="1"/>
        <end position="24"/>
    </location>
</feature>
<dbReference type="GO" id="GO:0005524">
    <property type="term" value="F:ATP binding"/>
    <property type="evidence" value="ECO:0007669"/>
    <property type="project" value="UniProtKB-UniRule"/>
</dbReference>
<comment type="caution">
    <text evidence="23">The sequence shown here is derived from an EMBL/GenBank/DDBJ whole genome shotgun (WGS) entry which is preliminary data.</text>
</comment>
<dbReference type="InterPro" id="IPR001881">
    <property type="entry name" value="EGF-like_Ca-bd_dom"/>
</dbReference>
<keyword evidence="12 19" id="KW-1133">Transmembrane helix</keyword>
<dbReference type="STRING" id="29655.A0A0K9Q3K9"/>
<dbReference type="SUPFAM" id="SSF56112">
    <property type="entry name" value="Protein kinase-like (PK-like)"/>
    <property type="match status" value="1"/>
</dbReference>
<dbReference type="Gene3D" id="1.10.510.10">
    <property type="entry name" value="Transferase(Phosphotransferase) domain 1"/>
    <property type="match status" value="1"/>
</dbReference>
<feature type="binding site" evidence="18">
    <location>
        <position position="434"/>
    </location>
    <ligand>
        <name>ATP</name>
        <dbReference type="ChEBI" id="CHEBI:30616"/>
    </ligand>
</feature>
<organism evidence="23 24">
    <name type="scientific">Zostera marina</name>
    <name type="common">Eelgrass</name>
    <dbReference type="NCBI Taxonomy" id="29655"/>
    <lineage>
        <taxon>Eukaryota</taxon>
        <taxon>Viridiplantae</taxon>
        <taxon>Streptophyta</taxon>
        <taxon>Embryophyta</taxon>
        <taxon>Tracheophyta</taxon>
        <taxon>Spermatophyta</taxon>
        <taxon>Magnoliopsida</taxon>
        <taxon>Liliopsida</taxon>
        <taxon>Zosteraceae</taxon>
        <taxon>Zostera</taxon>
    </lineage>
</organism>
<dbReference type="GO" id="GO:0007166">
    <property type="term" value="P:cell surface receptor signaling pathway"/>
    <property type="evidence" value="ECO:0000318"/>
    <property type="project" value="GO_Central"/>
</dbReference>
<dbReference type="EMBL" id="LFYR01000113">
    <property type="protein sequence ID" value="KMZ75856.1"/>
    <property type="molecule type" value="Genomic_DNA"/>
</dbReference>
<evidence type="ECO:0000313" key="23">
    <source>
        <dbReference type="EMBL" id="KMZ75856.1"/>
    </source>
</evidence>
<dbReference type="Pfam" id="PF07645">
    <property type="entry name" value="EGF_CA"/>
    <property type="match status" value="1"/>
</dbReference>
<evidence type="ECO:0000259" key="21">
    <source>
        <dbReference type="PROSITE" id="PS50011"/>
    </source>
</evidence>
<keyword evidence="15" id="KW-0325">Glycoprotein</keyword>
<dbReference type="SMART" id="SM00181">
    <property type="entry name" value="EGF"/>
    <property type="match status" value="2"/>
</dbReference>
<dbReference type="OrthoDB" id="4062651at2759"/>
<keyword evidence="10 23" id="KW-0418">Kinase</keyword>
<dbReference type="GO" id="GO:0030247">
    <property type="term" value="F:polysaccharide binding"/>
    <property type="evidence" value="ECO:0007669"/>
    <property type="project" value="InterPro"/>
</dbReference>
<dbReference type="InterPro" id="IPR008271">
    <property type="entry name" value="Ser/Thr_kinase_AS"/>
</dbReference>
<evidence type="ECO:0000256" key="17">
    <source>
        <dbReference type="PROSITE-ProRule" id="PRU00076"/>
    </source>
</evidence>
<dbReference type="SMART" id="SM00179">
    <property type="entry name" value="EGF_CA"/>
    <property type="match status" value="1"/>
</dbReference>
<evidence type="ECO:0000256" key="2">
    <source>
        <dbReference type="ARBA" id="ARBA00022527"/>
    </source>
</evidence>
<evidence type="ECO:0000256" key="15">
    <source>
        <dbReference type="ARBA" id="ARBA00023180"/>
    </source>
</evidence>
<evidence type="ECO:0000256" key="13">
    <source>
        <dbReference type="ARBA" id="ARBA00023136"/>
    </source>
</evidence>
<dbReference type="GO" id="GO:0004674">
    <property type="term" value="F:protein serine/threonine kinase activity"/>
    <property type="evidence" value="ECO:0007669"/>
    <property type="project" value="UniProtKB-KW"/>
</dbReference>
<keyword evidence="4" id="KW-0597">Phosphoprotein</keyword>
<dbReference type="InterPro" id="IPR049883">
    <property type="entry name" value="NOTCH1_EGF-like"/>
</dbReference>
<reference evidence="24" key="1">
    <citation type="journal article" date="2016" name="Nature">
        <title>The genome of the seagrass Zostera marina reveals angiosperm adaptation to the sea.</title>
        <authorList>
            <person name="Olsen J.L."/>
            <person name="Rouze P."/>
            <person name="Verhelst B."/>
            <person name="Lin Y.-C."/>
            <person name="Bayer T."/>
            <person name="Collen J."/>
            <person name="Dattolo E."/>
            <person name="De Paoli E."/>
            <person name="Dittami S."/>
            <person name="Maumus F."/>
            <person name="Michel G."/>
            <person name="Kersting A."/>
            <person name="Lauritano C."/>
            <person name="Lohaus R."/>
            <person name="Toepel M."/>
            <person name="Tonon T."/>
            <person name="Vanneste K."/>
            <person name="Amirebrahimi M."/>
            <person name="Brakel J."/>
            <person name="Bostroem C."/>
            <person name="Chovatia M."/>
            <person name="Grimwood J."/>
            <person name="Jenkins J.W."/>
            <person name="Jueterbock A."/>
            <person name="Mraz A."/>
            <person name="Stam W.T."/>
            <person name="Tice H."/>
            <person name="Bornberg-Bauer E."/>
            <person name="Green P.J."/>
            <person name="Pearson G.A."/>
            <person name="Procaccini G."/>
            <person name="Duarte C.M."/>
            <person name="Schmutz J."/>
            <person name="Reusch T.B.H."/>
            <person name="Van de Peer Y."/>
        </authorList>
    </citation>
    <scope>NUCLEOTIDE SEQUENCE [LARGE SCALE GENOMIC DNA]</scope>
    <source>
        <strain evidence="24">cv. Finnish</strain>
    </source>
</reference>
<evidence type="ECO:0000313" key="24">
    <source>
        <dbReference type="Proteomes" id="UP000036987"/>
    </source>
</evidence>
<comment type="function">
    <text evidence="16">Serine/threonine-protein kinase that may function as a signaling receptor of extracellular matrix component. Binding to pectin may have significance in the control of cell expansion, morphogenesis and development.</text>
</comment>
<dbReference type="FunFam" id="2.10.25.10:FF:000038">
    <property type="entry name" value="Fibrillin 2"/>
    <property type="match status" value="1"/>
</dbReference>
<dbReference type="Gene3D" id="2.10.25.10">
    <property type="entry name" value="Laminin"/>
    <property type="match status" value="2"/>
</dbReference>
<keyword evidence="24" id="KW-1185">Reference proteome</keyword>
<evidence type="ECO:0000256" key="7">
    <source>
        <dbReference type="ARBA" id="ARBA00022729"/>
    </source>
</evidence>
<dbReference type="OMA" id="PSTRTMD"/>
<dbReference type="PROSITE" id="PS00107">
    <property type="entry name" value="PROTEIN_KINASE_ATP"/>
    <property type="match status" value="1"/>
</dbReference>
<keyword evidence="11 18" id="KW-0067">ATP-binding</keyword>
<dbReference type="PROSITE" id="PS00010">
    <property type="entry name" value="ASX_HYDROXYL"/>
    <property type="match status" value="1"/>
</dbReference>
<dbReference type="InterPro" id="IPR017441">
    <property type="entry name" value="Protein_kinase_ATP_BS"/>
</dbReference>
<evidence type="ECO:0000256" key="6">
    <source>
        <dbReference type="ARBA" id="ARBA00022692"/>
    </source>
</evidence>
<evidence type="ECO:0000256" key="1">
    <source>
        <dbReference type="ARBA" id="ARBA00004479"/>
    </source>
</evidence>
<keyword evidence="13 19" id="KW-0472">Membrane</keyword>
<dbReference type="InterPro" id="IPR045274">
    <property type="entry name" value="WAK-like"/>
</dbReference>
<evidence type="ECO:0000256" key="16">
    <source>
        <dbReference type="ARBA" id="ARBA00058961"/>
    </source>
</evidence>
<dbReference type="PANTHER" id="PTHR27005:SF283">
    <property type="entry name" value="OS02G0633066 PROTEIN"/>
    <property type="match status" value="1"/>
</dbReference>
<dbReference type="AlphaFoldDB" id="A0A0K9Q3K9"/>
<evidence type="ECO:0000256" key="3">
    <source>
        <dbReference type="ARBA" id="ARBA00022536"/>
    </source>
</evidence>
<dbReference type="PROSITE" id="PS00108">
    <property type="entry name" value="PROTEIN_KINASE_ST"/>
    <property type="match status" value="1"/>
</dbReference>
<evidence type="ECO:0000259" key="22">
    <source>
        <dbReference type="PROSITE" id="PS50026"/>
    </source>
</evidence>
<evidence type="ECO:0000256" key="11">
    <source>
        <dbReference type="ARBA" id="ARBA00022840"/>
    </source>
</evidence>
<evidence type="ECO:0000256" key="18">
    <source>
        <dbReference type="PROSITE-ProRule" id="PRU10141"/>
    </source>
</evidence>
<sequence length="725" mass="79553">MRSSPIPALLRFLILIQLAIQLLAIASDSECREKCGRIEIRYPFGITQGCSLSGFQLDCTAAVNSPSLFLLNSTTKILSISNGRVVIDSTPFTAVDCADGTHSAAYIALPETGPFTVSHTHNTFMAVGCDTVAVISDGGMFTRGCVSLCSTKKGAVDDLSGSCSGEGCCETSVPENMKYLALGATNMYGYKNTSRFGNCSYAFVVERRSFSTAGKELAGIFRRRMVLDWTVRAGDGCKNQTISSCGVNSECFDTHLRNGYLCNCSVGFSGNPYLTGKYGCRDIDECEPESNQNQCVKTARCENTVPGYECRCPFGWKGDGKRTGSGCRKIVPISETVVGIGLGFLLILIFAVWFYSLLKKRSLVKLQEHYFKQNGGWLLKQQLLSSHDSVRLFTADELRRSTENYVDSRIIGSGGYGTVYRGSLTDGSTVAIKKSKIMDQTQIDQFINEVVILTQINHRNVVKLLGCCLETEVPLLVYEYVSNGTLFHHIHEKRTMKWDQRLRSAAETAEALAYLHSSASTPIIHRDVKSSNILLDESYTAKVSDFGISRLIPMDQTHVPTLVQGTLGYLDPEYFQTGQLTAKSDVYSFGVVLAEILTGQRPVSSESNLAMYFLSSMEKKEMTELVDGDVVFDEDGVVAEQMKVVAELTKKCLLLRGEKRPTMKEVAQDLGAAIDIAVGNMTTELEEEDDGGDVGVLRKRKEFLGVLESQESLVGNLTADVDLIR</sequence>
<keyword evidence="14 17" id="KW-1015">Disulfide bond</keyword>
<feature type="chain" id="PRO_5005528122" evidence="20">
    <location>
        <begin position="25"/>
        <end position="725"/>
    </location>
</feature>
<dbReference type="SUPFAM" id="SSF57196">
    <property type="entry name" value="EGF/Laminin"/>
    <property type="match status" value="1"/>
</dbReference>
<dbReference type="Pfam" id="PF00069">
    <property type="entry name" value="Pkinase"/>
    <property type="match status" value="1"/>
</dbReference>
<keyword evidence="3 17" id="KW-0245">EGF-like domain</keyword>
<dbReference type="InterPro" id="IPR000152">
    <property type="entry name" value="EGF-type_Asp/Asn_hydroxyl_site"/>
</dbReference>
<name>A0A0K9Q3K9_ZOSMR</name>
<evidence type="ECO:0000256" key="8">
    <source>
        <dbReference type="ARBA" id="ARBA00022737"/>
    </source>
</evidence>
<dbReference type="InterPro" id="IPR000742">
    <property type="entry name" value="EGF"/>
</dbReference>
<evidence type="ECO:0000256" key="20">
    <source>
        <dbReference type="SAM" id="SignalP"/>
    </source>
</evidence>
<keyword evidence="8" id="KW-0677">Repeat</keyword>
<dbReference type="PROSITE" id="PS50011">
    <property type="entry name" value="PROTEIN_KINASE_DOM"/>
    <property type="match status" value="1"/>
</dbReference>
<evidence type="ECO:0000256" key="10">
    <source>
        <dbReference type="ARBA" id="ARBA00022777"/>
    </source>
</evidence>
<feature type="domain" description="Protein kinase" evidence="21">
    <location>
        <begin position="405"/>
        <end position="674"/>
    </location>
</feature>
<comment type="caution">
    <text evidence="17">Lacks conserved residue(s) required for the propagation of feature annotation.</text>
</comment>
<dbReference type="InterPro" id="IPR018097">
    <property type="entry name" value="EGF_Ca-bd_CS"/>
</dbReference>
<dbReference type="Gene3D" id="3.30.200.20">
    <property type="entry name" value="Phosphorylase Kinase, domain 1"/>
    <property type="match status" value="1"/>
</dbReference>
<evidence type="ECO:0000256" key="14">
    <source>
        <dbReference type="ARBA" id="ARBA00023157"/>
    </source>
</evidence>
<gene>
    <name evidence="23" type="ORF">ZOSMA_10G01260</name>
</gene>
<dbReference type="Pfam" id="PF13947">
    <property type="entry name" value="GUB_WAK_bind"/>
    <property type="match status" value="1"/>
</dbReference>
<feature type="transmembrane region" description="Helical" evidence="19">
    <location>
        <begin position="337"/>
        <end position="358"/>
    </location>
</feature>
<feature type="domain" description="EGF-like" evidence="22">
    <location>
        <begin position="233"/>
        <end position="271"/>
    </location>
</feature>
<keyword evidence="2" id="KW-0723">Serine/threonine-protein kinase</keyword>
<dbReference type="CDD" id="cd00054">
    <property type="entry name" value="EGF_CA"/>
    <property type="match status" value="1"/>
</dbReference>
<keyword evidence="9 18" id="KW-0547">Nucleotide-binding</keyword>
<dbReference type="Proteomes" id="UP000036987">
    <property type="component" value="Unassembled WGS sequence"/>
</dbReference>
<proteinExistence type="predicted"/>
<evidence type="ECO:0000256" key="12">
    <source>
        <dbReference type="ARBA" id="ARBA00022989"/>
    </source>
</evidence>
<dbReference type="PANTHER" id="PTHR27005">
    <property type="entry name" value="WALL-ASSOCIATED RECEPTOR KINASE-LIKE 21"/>
    <property type="match status" value="1"/>
</dbReference>
<dbReference type="PROSITE" id="PS50026">
    <property type="entry name" value="EGF_3"/>
    <property type="match status" value="2"/>
</dbReference>
<comment type="subcellular location">
    <subcellularLocation>
        <location evidence="1">Membrane</location>
        <topology evidence="1">Single-pass type I membrane protein</topology>
    </subcellularLocation>
</comment>
<dbReference type="PROSITE" id="PS01187">
    <property type="entry name" value="EGF_CA"/>
    <property type="match status" value="1"/>
</dbReference>
<evidence type="ECO:0000256" key="4">
    <source>
        <dbReference type="ARBA" id="ARBA00022553"/>
    </source>
</evidence>
<dbReference type="GO" id="GO:0005886">
    <property type="term" value="C:plasma membrane"/>
    <property type="evidence" value="ECO:0000318"/>
    <property type="project" value="GO_Central"/>
</dbReference>
<keyword evidence="7 20" id="KW-0732">Signal</keyword>
<protein>
    <submittedName>
        <fullName evidence="23">Putative Kinase</fullName>
    </submittedName>
</protein>
<keyword evidence="6 19" id="KW-0812">Transmembrane</keyword>
<feature type="domain" description="EGF-like" evidence="22">
    <location>
        <begin position="282"/>
        <end position="319"/>
    </location>
</feature>
<dbReference type="SMART" id="SM00220">
    <property type="entry name" value="S_TKc"/>
    <property type="match status" value="1"/>
</dbReference>
<dbReference type="InterPro" id="IPR025287">
    <property type="entry name" value="WAK_GUB"/>
</dbReference>
<accession>A0A0K9Q3K9</accession>
<evidence type="ECO:0000256" key="19">
    <source>
        <dbReference type="SAM" id="Phobius"/>
    </source>
</evidence>
<dbReference type="GO" id="GO:0005509">
    <property type="term" value="F:calcium ion binding"/>
    <property type="evidence" value="ECO:0007669"/>
    <property type="project" value="InterPro"/>
</dbReference>